<keyword evidence="3" id="KW-1134">Transmembrane beta strand</keyword>
<keyword evidence="4" id="KW-0812">Transmembrane</keyword>
<evidence type="ECO:0008006" key="10">
    <source>
        <dbReference type="Google" id="ProtNLM"/>
    </source>
</evidence>
<dbReference type="GO" id="GO:0009279">
    <property type="term" value="C:cell outer membrane"/>
    <property type="evidence" value="ECO:0007669"/>
    <property type="project" value="UniProtKB-SubCell"/>
</dbReference>
<keyword evidence="5" id="KW-0732">Signal</keyword>
<evidence type="ECO:0000256" key="5">
    <source>
        <dbReference type="ARBA" id="ARBA00022729"/>
    </source>
</evidence>
<comment type="caution">
    <text evidence="8">The sequence shown here is derived from an EMBL/GenBank/DDBJ whole genome shotgun (WGS) entry which is preliminary data.</text>
</comment>
<comment type="subcellular location">
    <subcellularLocation>
        <location evidence="1">Cell outer membrane</location>
        <topology evidence="1">Multi-pass membrane protein</topology>
    </subcellularLocation>
</comment>
<protein>
    <recommendedName>
        <fullName evidence="10">TonB-dependent receptor</fullName>
    </recommendedName>
</protein>
<dbReference type="Gene3D" id="2.40.170.20">
    <property type="entry name" value="TonB-dependent receptor, beta-barrel domain"/>
    <property type="match status" value="1"/>
</dbReference>
<keyword evidence="7" id="KW-0998">Cell outer membrane</keyword>
<keyword evidence="2" id="KW-0813">Transport</keyword>
<evidence type="ECO:0000256" key="2">
    <source>
        <dbReference type="ARBA" id="ARBA00022448"/>
    </source>
</evidence>
<gene>
    <name evidence="8" type="ORF">BHV76_06585</name>
</gene>
<evidence type="ECO:0000313" key="8">
    <source>
        <dbReference type="EMBL" id="OKZ10538.1"/>
    </source>
</evidence>
<evidence type="ECO:0000256" key="6">
    <source>
        <dbReference type="ARBA" id="ARBA00023136"/>
    </source>
</evidence>
<dbReference type="GO" id="GO:0015344">
    <property type="term" value="F:siderophore uptake transmembrane transporter activity"/>
    <property type="evidence" value="ECO:0007669"/>
    <property type="project" value="TreeGrafter"/>
</dbReference>
<dbReference type="InterPro" id="IPR039426">
    <property type="entry name" value="TonB-dep_rcpt-like"/>
</dbReference>
<evidence type="ECO:0000313" key="9">
    <source>
        <dbReference type="Proteomes" id="UP000186685"/>
    </source>
</evidence>
<dbReference type="EMBL" id="MNQR01000019">
    <property type="protein sequence ID" value="OKZ10538.1"/>
    <property type="molecule type" value="Genomic_DNA"/>
</dbReference>
<sequence>MKQTADNFKELVHNLKRCALPICKTATALIIIASNTLTASAQEADSIVTIKDVEVKAARIVNKIDGMLIYPSEAQKEASNTGYSILRRLGLPNIRIDDVNYSISAIDSRGSVQVRINGIVAGRPEMLSLNPKYIIRIELIDNPGVRYGDGIAYVINIITKRKENGYTAGADLTQTVTTKKGDYDIYGKLHNGKSELSLNYGFGFKDFRGSRTEETADYHLNDGSIKRITRNDFDSRSMNSSNYIKLTYNLADSTDRVFQVSLNGNFNNTPGNFNKNNITEEQETYTSTGKYKSKSWSPVLDMYYFNQFTPKQSITINAVGTYIKTDNFNSYDEGGSYEYNVDGKTYSIMGEAIYENKLKPFTLSAGLNYKYKNTDNCYIGDVSSDNIMRNNHLYAFSEIKGYWKNLRYSAGAGASYMNYRQGNNKYNYWTFNPKVALAYNFTKGLQLSYNFKSNERISRIAMMSDATIRNNSMEWTVGSPDLKPSRDIYNILRLSYSDSRITSYAECLYKMCPNTNMAVYERTEDDKFIYTQRNQKEIDALNAMAYVNYWVIPEKLSIMAYGGLFRCFNFGYDYTHCYTSYFVAGSIDAYLGNFSISAYADNGSRFLEGETKGYNGGYSVLNASYKYKNWQFSISWQQPLVKRYKMYQSEILNKNLKKSIALYSTDYSNMVSLKISWRIEKGRKYRSADKRINLSDNDTGIMK</sequence>
<keyword evidence="6" id="KW-0472">Membrane</keyword>
<dbReference type="Proteomes" id="UP000186685">
    <property type="component" value="Unassembled WGS sequence"/>
</dbReference>
<evidence type="ECO:0000256" key="7">
    <source>
        <dbReference type="ARBA" id="ARBA00023237"/>
    </source>
</evidence>
<reference evidence="8 9" key="1">
    <citation type="journal article" date="2016" name="Nat. Biotechnol.">
        <title>Measurement of bacterial replication rates in microbial communities.</title>
        <authorList>
            <person name="Brown C.T."/>
            <person name="Olm M.R."/>
            <person name="Thomas B.C."/>
            <person name="Banfield J.F."/>
        </authorList>
    </citation>
    <scope>NUCLEOTIDE SEQUENCE [LARGE SCALE GENOMIC DNA]</scope>
    <source>
        <strain evidence="8">45_130</strain>
    </source>
</reference>
<evidence type="ECO:0000256" key="1">
    <source>
        <dbReference type="ARBA" id="ARBA00004571"/>
    </source>
</evidence>
<name>A0A854C0Q9_9BACT</name>
<dbReference type="SUPFAM" id="SSF56935">
    <property type="entry name" value="Porins"/>
    <property type="match status" value="1"/>
</dbReference>
<dbReference type="GO" id="GO:0044718">
    <property type="term" value="P:siderophore transmembrane transport"/>
    <property type="evidence" value="ECO:0007669"/>
    <property type="project" value="TreeGrafter"/>
</dbReference>
<dbReference type="InterPro" id="IPR036942">
    <property type="entry name" value="Beta-barrel_TonB_sf"/>
</dbReference>
<evidence type="ECO:0000256" key="3">
    <source>
        <dbReference type="ARBA" id="ARBA00022452"/>
    </source>
</evidence>
<dbReference type="PANTHER" id="PTHR30069:SF29">
    <property type="entry name" value="HEMOGLOBIN AND HEMOGLOBIN-HAPTOGLOBIN-BINDING PROTEIN 1-RELATED"/>
    <property type="match status" value="1"/>
</dbReference>
<dbReference type="PANTHER" id="PTHR30069">
    <property type="entry name" value="TONB-DEPENDENT OUTER MEMBRANE RECEPTOR"/>
    <property type="match status" value="1"/>
</dbReference>
<proteinExistence type="predicted"/>
<accession>A0A854C0Q9</accession>
<organism evidence="8 9">
    <name type="scientific">Phocaeicola plebeius</name>
    <dbReference type="NCBI Taxonomy" id="310297"/>
    <lineage>
        <taxon>Bacteria</taxon>
        <taxon>Pseudomonadati</taxon>
        <taxon>Bacteroidota</taxon>
        <taxon>Bacteroidia</taxon>
        <taxon>Bacteroidales</taxon>
        <taxon>Bacteroidaceae</taxon>
        <taxon>Phocaeicola</taxon>
    </lineage>
</organism>
<evidence type="ECO:0000256" key="4">
    <source>
        <dbReference type="ARBA" id="ARBA00022692"/>
    </source>
</evidence>
<dbReference type="AlphaFoldDB" id="A0A854C0Q9"/>